<feature type="domain" description="Aconitase A/isopropylmalate dehydratase small subunit swivel" evidence="1">
    <location>
        <begin position="104"/>
        <end position="148"/>
    </location>
</feature>
<evidence type="ECO:0000259" key="1">
    <source>
        <dbReference type="Pfam" id="PF00694"/>
    </source>
</evidence>
<dbReference type="OMA" id="NNEVMAR"/>
<dbReference type="GO" id="GO:0016836">
    <property type="term" value="F:hydro-lyase activity"/>
    <property type="evidence" value="ECO:0007669"/>
    <property type="project" value="UniProtKB-ARBA"/>
</dbReference>
<gene>
    <name evidence="2" type="ORF">Csa_3G002530</name>
</gene>
<dbReference type="Gene3D" id="3.20.19.10">
    <property type="entry name" value="Aconitase, domain 4"/>
    <property type="match status" value="2"/>
</dbReference>
<dbReference type="Proteomes" id="UP000029981">
    <property type="component" value="Chromosome 3"/>
</dbReference>
<organism evidence="2 3">
    <name type="scientific">Cucumis sativus</name>
    <name type="common">Cucumber</name>
    <dbReference type="NCBI Taxonomy" id="3659"/>
    <lineage>
        <taxon>Eukaryota</taxon>
        <taxon>Viridiplantae</taxon>
        <taxon>Streptophyta</taxon>
        <taxon>Embryophyta</taxon>
        <taxon>Tracheophyta</taxon>
        <taxon>Spermatophyta</taxon>
        <taxon>Magnoliopsida</taxon>
        <taxon>eudicotyledons</taxon>
        <taxon>Gunneridae</taxon>
        <taxon>Pentapetalae</taxon>
        <taxon>rosids</taxon>
        <taxon>fabids</taxon>
        <taxon>Cucurbitales</taxon>
        <taxon>Cucurbitaceae</taxon>
        <taxon>Benincaseae</taxon>
        <taxon>Cucumis</taxon>
    </lineage>
</organism>
<name>A0A0A0L1K8_CUCSA</name>
<reference evidence="2 3" key="2">
    <citation type="journal article" date="2009" name="PLoS ONE">
        <title>An integrated genetic and cytogenetic map of the cucumber genome.</title>
        <authorList>
            <person name="Ren Y."/>
            <person name="Zhang Z."/>
            <person name="Liu J."/>
            <person name="Staub J.E."/>
            <person name="Han Y."/>
            <person name="Cheng Z."/>
            <person name="Li X."/>
            <person name="Lu J."/>
            <person name="Miao H."/>
            <person name="Kang H."/>
            <person name="Xie B."/>
            <person name="Gu X."/>
            <person name="Wang X."/>
            <person name="Du Y."/>
            <person name="Jin W."/>
            <person name="Huang S."/>
        </authorList>
    </citation>
    <scope>NUCLEOTIDE SEQUENCE [LARGE SCALE GENOMIC DNA]</scope>
    <source>
        <strain evidence="3">cv. 9930</strain>
    </source>
</reference>
<protein>
    <recommendedName>
        <fullName evidence="1">Aconitase A/isopropylmalate dehydratase small subunit swivel domain-containing protein</fullName>
    </recommendedName>
</protein>
<keyword evidence="3" id="KW-1185">Reference proteome</keyword>
<dbReference type="PANTHER" id="PTHR11670">
    <property type="entry name" value="ACONITASE/IRON-RESPONSIVE ELEMENT FAMILY MEMBER"/>
    <property type="match status" value="1"/>
</dbReference>
<dbReference type="Gramene" id="KGN55633">
    <property type="protein sequence ID" value="KGN55633"/>
    <property type="gene ID" value="Csa_3G002530"/>
</dbReference>
<dbReference type="InterPro" id="IPR015928">
    <property type="entry name" value="Aconitase/3IPM_dehydase_swvl"/>
</dbReference>
<reference evidence="2 3" key="1">
    <citation type="journal article" date="2009" name="Nat. Genet.">
        <title>The genome of the cucumber, Cucumis sativus L.</title>
        <authorList>
            <person name="Huang S."/>
            <person name="Li R."/>
            <person name="Zhang Z."/>
            <person name="Li L."/>
            <person name="Gu X."/>
            <person name="Fan W."/>
            <person name="Lucas W.J."/>
            <person name="Wang X."/>
            <person name="Xie B."/>
            <person name="Ni P."/>
            <person name="Ren Y."/>
            <person name="Zhu H."/>
            <person name="Li J."/>
            <person name="Lin K."/>
            <person name="Jin W."/>
            <person name="Fei Z."/>
            <person name="Li G."/>
            <person name="Staub J."/>
            <person name="Kilian A."/>
            <person name="van der Vossen E.A."/>
            <person name="Wu Y."/>
            <person name="Guo J."/>
            <person name="He J."/>
            <person name="Jia Z."/>
            <person name="Ren Y."/>
            <person name="Tian G."/>
            <person name="Lu Y."/>
            <person name="Ruan J."/>
            <person name="Qian W."/>
            <person name="Wang M."/>
            <person name="Huang Q."/>
            <person name="Li B."/>
            <person name="Xuan Z."/>
            <person name="Cao J."/>
            <person name="Asan"/>
            <person name="Wu Z."/>
            <person name="Zhang J."/>
            <person name="Cai Q."/>
            <person name="Bai Y."/>
            <person name="Zhao B."/>
            <person name="Han Y."/>
            <person name="Li Y."/>
            <person name="Li X."/>
            <person name="Wang S."/>
            <person name="Shi Q."/>
            <person name="Liu S."/>
            <person name="Cho W.K."/>
            <person name="Kim J.Y."/>
            <person name="Xu Y."/>
            <person name="Heller-Uszynska K."/>
            <person name="Miao H."/>
            <person name="Cheng Z."/>
            <person name="Zhang S."/>
            <person name="Wu J."/>
            <person name="Yang Y."/>
            <person name="Kang H."/>
            <person name="Li M."/>
            <person name="Liang H."/>
            <person name="Ren X."/>
            <person name="Shi Z."/>
            <person name="Wen M."/>
            <person name="Jian M."/>
            <person name="Yang H."/>
            <person name="Zhang G."/>
            <person name="Yang Z."/>
            <person name="Chen R."/>
            <person name="Liu S."/>
            <person name="Li J."/>
            <person name="Ma L."/>
            <person name="Liu H."/>
            <person name="Zhou Y."/>
            <person name="Zhao J."/>
            <person name="Fang X."/>
            <person name="Li G."/>
            <person name="Fang L."/>
            <person name="Li Y."/>
            <person name="Liu D."/>
            <person name="Zheng H."/>
            <person name="Zhang Y."/>
            <person name="Qin N."/>
            <person name="Li Z."/>
            <person name="Yang G."/>
            <person name="Yang S."/>
            <person name="Bolund L."/>
            <person name="Kristiansen K."/>
            <person name="Zheng H."/>
            <person name="Li S."/>
            <person name="Zhang X."/>
            <person name="Yang H."/>
            <person name="Wang J."/>
            <person name="Sun R."/>
            <person name="Zhang B."/>
            <person name="Jiang S."/>
            <person name="Wang J."/>
            <person name="Du Y."/>
            <person name="Li S."/>
        </authorList>
    </citation>
    <scope>NUCLEOTIDE SEQUENCE [LARGE SCALE GENOMIC DNA]</scope>
    <source>
        <strain evidence="3">cv. 9930</strain>
    </source>
</reference>
<proteinExistence type="predicted"/>
<dbReference type="Pfam" id="PF00694">
    <property type="entry name" value="Aconitase_C"/>
    <property type="match status" value="1"/>
</dbReference>
<evidence type="ECO:0000313" key="3">
    <source>
        <dbReference type="Proteomes" id="UP000029981"/>
    </source>
</evidence>
<dbReference type="InterPro" id="IPR000573">
    <property type="entry name" value="AconitaseA/IPMdHydase_ssu_swvl"/>
</dbReference>
<dbReference type="GO" id="GO:0043436">
    <property type="term" value="P:oxoacid metabolic process"/>
    <property type="evidence" value="ECO:0007669"/>
    <property type="project" value="UniProtKB-ARBA"/>
</dbReference>
<dbReference type="STRING" id="3659.A0A0A0L1K8"/>
<dbReference type="EMBL" id="CM002924">
    <property type="protein sequence ID" value="KGN55633.1"/>
    <property type="molecule type" value="Genomic_DNA"/>
</dbReference>
<dbReference type="AlphaFoldDB" id="A0A0A0L1K8"/>
<dbReference type="InterPro" id="IPR006249">
    <property type="entry name" value="Aconitase/IRP2"/>
</dbReference>
<reference evidence="2 3" key="3">
    <citation type="journal article" date="2010" name="BMC Genomics">
        <title>Transcriptome sequencing and comparative analysis of cucumber flowers with different sex types.</title>
        <authorList>
            <person name="Guo S."/>
            <person name="Zheng Y."/>
            <person name="Joung J.G."/>
            <person name="Liu S."/>
            <person name="Zhang Z."/>
            <person name="Crasta O.R."/>
            <person name="Sobral B.W."/>
            <person name="Xu Y."/>
            <person name="Huang S."/>
            <person name="Fei Z."/>
        </authorList>
    </citation>
    <scope>NUCLEOTIDE SEQUENCE [LARGE SCALE GENOMIC DNA]</scope>
    <source>
        <strain evidence="3">cv. 9930</strain>
    </source>
</reference>
<dbReference type="SUPFAM" id="SSF52016">
    <property type="entry name" value="LeuD/IlvD-like"/>
    <property type="match status" value="1"/>
</dbReference>
<reference evidence="2 3" key="4">
    <citation type="journal article" date="2011" name="BMC Genomics">
        <title>RNA-Seq improves annotation of protein-coding genes in the cucumber genome.</title>
        <authorList>
            <person name="Li Z."/>
            <person name="Zhang Z."/>
            <person name="Yan P."/>
            <person name="Huang S."/>
            <person name="Fei Z."/>
            <person name="Lin K."/>
        </authorList>
    </citation>
    <scope>NUCLEOTIDE SEQUENCE [LARGE SCALE GENOMIC DNA]</scope>
    <source>
        <strain evidence="3">cv. 9930</strain>
    </source>
</reference>
<accession>A0A0A0L1K8</accession>
<sequence length="207" mass="22752">MSNICRYSSSGRSVWWLPTILLARHDMTMTPGPHGVKNAYCLLSLEDSNMTDHTSPSVVGNHEVMIFGTFANIRPVNKLLDGEVGPKTITFPLERNLPSLMLPCGSSQDWAAKGPMLLGVKAVIAKSFEHTHRSNLVGMGIITLCFKQGEDTESLGLSGHKCCNIDLPNSIKDLKPFPDITGTTEEAETRKSFQCTLRVNTEVYQIS</sequence>
<evidence type="ECO:0000313" key="2">
    <source>
        <dbReference type="EMBL" id="KGN55633.1"/>
    </source>
</evidence>